<keyword evidence="2" id="KW-0472">Membrane</keyword>
<keyword evidence="2" id="KW-1133">Transmembrane helix</keyword>
<evidence type="ECO:0000256" key="2">
    <source>
        <dbReference type="SAM" id="Phobius"/>
    </source>
</evidence>
<proteinExistence type="predicted"/>
<organism evidence="3">
    <name type="scientific">marine sediment metagenome</name>
    <dbReference type="NCBI Taxonomy" id="412755"/>
    <lineage>
        <taxon>unclassified sequences</taxon>
        <taxon>metagenomes</taxon>
        <taxon>ecological metagenomes</taxon>
    </lineage>
</organism>
<dbReference type="EMBL" id="LAZR01069858">
    <property type="protein sequence ID" value="KKK46883.1"/>
    <property type="molecule type" value="Genomic_DNA"/>
</dbReference>
<feature type="compositionally biased region" description="Basic and acidic residues" evidence="1">
    <location>
        <begin position="143"/>
        <end position="153"/>
    </location>
</feature>
<evidence type="ECO:0000256" key="1">
    <source>
        <dbReference type="SAM" id="MobiDB-lite"/>
    </source>
</evidence>
<protein>
    <submittedName>
        <fullName evidence="3">Uncharacterized protein</fullName>
    </submittedName>
</protein>
<feature type="region of interest" description="Disordered" evidence="1">
    <location>
        <begin position="136"/>
        <end position="168"/>
    </location>
</feature>
<name>A0A0F8VRB5_9ZZZZ</name>
<accession>A0A0F8VRB5</accession>
<feature type="transmembrane region" description="Helical" evidence="2">
    <location>
        <begin position="6"/>
        <end position="35"/>
    </location>
</feature>
<gene>
    <name evidence="3" type="ORF">LCGC14_3160780</name>
</gene>
<dbReference type="AlphaFoldDB" id="A0A0F8VRB5"/>
<keyword evidence="2" id="KW-0812">Transmembrane</keyword>
<reference evidence="3" key="1">
    <citation type="journal article" date="2015" name="Nature">
        <title>Complex archaea that bridge the gap between prokaryotes and eukaryotes.</title>
        <authorList>
            <person name="Spang A."/>
            <person name="Saw J.H."/>
            <person name="Jorgensen S.L."/>
            <person name="Zaremba-Niedzwiedzka K."/>
            <person name="Martijn J."/>
            <person name="Lind A.E."/>
            <person name="van Eijk R."/>
            <person name="Schleper C."/>
            <person name="Guy L."/>
            <person name="Ettema T.J."/>
        </authorList>
    </citation>
    <scope>NUCLEOTIDE SEQUENCE</scope>
</reference>
<feature type="region of interest" description="Disordered" evidence="1">
    <location>
        <begin position="44"/>
        <end position="64"/>
    </location>
</feature>
<evidence type="ECO:0000313" key="3">
    <source>
        <dbReference type="EMBL" id="KKK46883.1"/>
    </source>
</evidence>
<comment type="caution">
    <text evidence="3">The sequence shown here is derived from an EMBL/GenBank/DDBJ whole genome shotgun (WGS) entry which is preliminary data.</text>
</comment>
<sequence length="180" mass="20555">MGQIVLVILVLCILIYYPQTILITGLLLAGFWLYAKYEVIERGSRPAGGSSSEPDFVDPEEKADKEVEAKMKKGFRDDPKWQATSKKINDQGSIMREISDLEMKIDELEEEREKKSGPEVDFDLTEARKLLKLLENQAGITQRRQERTKETKKPPVTTQSTPRDMTDQEIDAALRELNDP</sequence>